<evidence type="ECO:0000313" key="1">
    <source>
        <dbReference type="EMBL" id="CKT90239.1"/>
    </source>
</evidence>
<name>A0A655ATB7_MYCTX</name>
<dbReference type="Proteomes" id="UP000049023">
    <property type="component" value="Unassembled WGS sequence"/>
</dbReference>
<protein>
    <submittedName>
        <fullName evidence="1">Uncharacterized protein</fullName>
    </submittedName>
</protein>
<dbReference type="EMBL" id="CNFU01001929">
    <property type="protein sequence ID" value="CKT90239.1"/>
    <property type="molecule type" value="Genomic_DNA"/>
</dbReference>
<accession>A0A655ATB7</accession>
<dbReference type="AlphaFoldDB" id="A0A655ATB7"/>
<evidence type="ECO:0000313" key="2">
    <source>
        <dbReference type="Proteomes" id="UP000049023"/>
    </source>
</evidence>
<reference evidence="1 2" key="1">
    <citation type="submission" date="2015-03" db="EMBL/GenBank/DDBJ databases">
        <authorList>
            <consortium name="Pathogen Informatics"/>
        </authorList>
    </citation>
    <scope>NUCLEOTIDE SEQUENCE [LARGE SCALE GENOMIC DNA]</scope>
    <source>
        <strain evidence="1 2">Bir 187</strain>
    </source>
</reference>
<proteinExistence type="predicted"/>
<organism evidence="1 2">
    <name type="scientific">Mycobacterium tuberculosis</name>
    <dbReference type="NCBI Taxonomy" id="1773"/>
    <lineage>
        <taxon>Bacteria</taxon>
        <taxon>Bacillati</taxon>
        <taxon>Actinomycetota</taxon>
        <taxon>Actinomycetes</taxon>
        <taxon>Mycobacteriales</taxon>
        <taxon>Mycobacteriaceae</taxon>
        <taxon>Mycobacterium</taxon>
        <taxon>Mycobacterium tuberculosis complex</taxon>
    </lineage>
</organism>
<gene>
    <name evidence="1" type="ORF">ERS027661_04817</name>
</gene>
<sequence>MVVPEARRGPATRLRQPGHAVLAEQQAAGAAGADVARGRANSGVTTVAAVAEQPGDTARPTVATGRCAVLAGAAGAAGAE</sequence>